<evidence type="ECO:0000313" key="2">
    <source>
        <dbReference type="Proteomes" id="UP001163321"/>
    </source>
</evidence>
<accession>A0ACC0W2L7</accession>
<evidence type="ECO:0000313" key="1">
    <source>
        <dbReference type="EMBL" id="KAI9912581.1"/>
    </source>
</evidence>
<name>A0ACC0W2L7_9STRA</name>
<organism evidence="1 2">
    <name type="scientific">Peronosclerospora sorghi</name>
    <dbReference type="NCBI Taxonomy" id="230839"/>
    <lineage>
        <taxon>Eukaryota</taxon>
        <taxon>Sar</taxon>
        <taxon>Stramenopiles</taxon>
        <taxon>Oomycota</taxon>
        <taxon>Peronosporomycetes</taxon>
        <taxon>Peronosporales</taxon>
        <taxon>Peronosporaceae</taxon>
        <taxon>Peronosclerospora</taxon>
    </lineage>
</organism>
<proteinExistence type="predicted"/>
<dbReference type="Proteomes" id="UP001163321">
    <property type="component" value="Chromosome 4"/>
</dbReference>
<gene>
    <name evidence="1" type="ORF">PsorP6_004866</name>
</gene>
<comment type="caution">
    <text evidence="1">The sequence shown here is derived from an EMBL/GenBank/DDBJ whole genome shotgun (WGS) entry which is preliminary data.</text>
</comment>
<keyword evidence="2" id="KW-1185">Reference proteome</keyword>
<sequence>MKALIVPLNTESIVQALEIIKNPKEALVRLLELIRNFAVKLLSMYQISGDDATPLYMDETFSLMFERWDKIYRGLYSAKTDTFNLSKIPDVHDCIKYDLIHNSSVSWKCGLELFKLSEALARCYFSQEYGMDIAEKQSIGNRVSQALCAKIRADVVTVMSAPVNEQPVSWSSWGLFGSGDGAKDGTLIDLEDQDIEHHEYRLDPSYAKELRIKSPGTQNHLHTFLNVLRFHCPSWSARIHDCDKDDEYNISLEQDKFSNDILKRMGISVNDLMTQRKYFFRESKLISDNSRRALDRVSEISYLAHIVIRVFKTFSLPVHSEDRFRVEISFYSGVKDGLSDSPMGAVGMQDTIYLTKNMTGVMLEDMLAACVSSVQNIS</sequence>
<protein>
    <submittedName>
        <fullName evidence="1">Uncharacterized protein</fullName>
    </submittedName>
</protein>
<reference evidence="1 2" key="1">
    <citation type="journal article" date="2022" name="bioRxiv">
        <title>The genome of the oomycete Peronosclerospora sorghi, a cosmopolitan pathogen of maize and sorghum, is inflated with dispersed pseudogenes.</title>
        <authorList>
            <person name="Fletcher K."/>
            <person name="Martin F."/>
            <person name="Isakeit T."/>
            <person name="Cavanaugh K."/>
            <person name="Magill C."/>
            <person name="Michelmore R."/>
        </authorList>
    </citation>
    <scope>NUCLEOTIDE SEQUENCE [LARGE SCALE GENOMIC DNA]</scope>
    <source>
        <strain evidence="1">P6</strain>
    </source>
</reference>
<dbReference type="EMBL" id="CM047583">
    <property type="protein sequence ID" value="KAI9912581.1"/>
    <property type="molecule type" value="Genomic_DNA"/>
</dbReference>